<dbReference type="SUPFAM" id="SSF88946">
    <property type="entry name" value="Sigma2 domain of RNA polymerase sigma factors"/>
    <property type="match status" value="1"/>
</dbReference>
<sequence>MDEVKGLIARIQQGDMYAFEELARAYQEKIYSLAFTLAGNHADAEDLAQEILLKVYIALPNFVNDERGFDAWVHRIGVNLWIDWWRRRKKVQVFSLDAGGSTGDGEVSWEIASKGNNPEEEVKRKEFWRMLWRTMGELPENCRVALKLRAIDGYSYKEITAILKNSEAGLKSQLNRCRQRLKQKLAAAGFYL</sequence>
<proteinExistence type="inferred from homology"/>
<dbReference type="GO" id="GO:0016987">
    <property type="term" value="F:sigma factor activity"/>
    <property type="evidence" value="ECO:0007669"/>
    <property type="project" value="UniProtKB-KW"/>
</dbReference>
<evidence type="ECO:0000256" key="5">
    <source>
        <dbReference type="ARBA" id="ARBA00023163"/>
    </source>
</evidence>
<keyword evidence="3" id="KW-0731">Sigma factor</keyword>
<organism evidence="8 9">
    <name type="scientific">Neomoorella stamsii</name>
    <dbReference type="NCBI Taxonomy" id="1266720"/>
    <lineage>
        <taxon>Bacteria</taxon>
        <taxon>Bacillati</taxon>
        <taxon>Bacillota</taxon>
        <taxon>Clostridia</taxon>
        <taxon>Neomoorellales</taxon>
        <taxon>Neomoorellaceae</taxon>
        <taxon>Neomoorella</taxon>
    </lineage>
</organism>
<dbReference type="NCBIfam" id="TIGR02937">
    <property type="entry name" value="sigma70-ECF"/>
    <property type="match status" value="1"/>
</dbReference>
<feature type="domain" description="RNA polymerase sigma-70 region 2" evidence="6">
    <location>
        <begin position="22"/>
        <end position="90"/>
    </location>
</feature>
<dbReference type="AlphaFoldDB" id="A0A9X7P522"/>
<keyword evidence="4" id="KW-0238">DNA-binding</keyword>
<dbReference type="PANTHER" id="PTHR43133:SF8">
    <property type="entry name" value="RNA POLYMERASE SIGMA FACTOR HI_1459-RELATED"/>
    <property type="match status" value="1"/>
</dbReference>
<dbReference type="Proteomes" id="UP000239430">
    <property type="component" value="Unassembled WGS sequence"/>
</dbReference>
<dbReference type="Pfam" id="PF08281">
    <property type="entry name" value="Sigma70_r4_2"/>
    <property type="match status" value="1"/>
</dbReference>
<keyword evidence="2" id="KW-0805">Transcription regulation</keyword>
<dbReference type="InterPro" id="IPR014284">
    <property type="entry name" value="RNA_pol_sigma-70_dom"/>
</dbReference>
<gene>
    <name evidence="8" type="primary">sigW_3</name>
    <name evidence="8" type="ORF">MOST_28640</name>
</gene>
<dbReference type="RefSeq" id="WP_054937510.1">
    <property type="nucleotide sequence ID" value="NZ_PVXL01000067.1"/>
</dbReference>
<evidence type="ECO:0000256" key="4">
    <source>
        <dbReference type="ARBA" id="ARBA00023125"/>
    </source>
</evidence>
<dbReference type="InterPro" id="IPR036388">
    <property type="entry name" value="WH-like_DNA-bd_sf"/>
</dbReference>
<comment type="caution">
    <text evidence="8">The sequence shown here is derived from an EMBL/GenBank/DDBJ whole genome shotgun (WGS) entry which is preliminary data.</text>
</comment>
<dbReference type="InterPro" id="IPR013249">
    <property type="entry name" value="RNA_pol_sigma70_r4_t2"/>
</dbReference>
<dbReference type="Gene3D" id="1.10.10.10">
    <property type="entry name" value="Winged helix-like DNA-binding domain superfamily/Winged helix DNA-binding domain"/>
    <property type="match status" value="1"/>
</dbReference>
<dbReference type="Gene3D" id="1.10.1740.10">
    <property type="match status" value="1"/>
</dbReference>
<dbReference type="InterPro" id="IPR013324">
    <property type="entry name" value="RNA_pol_sigma_r3/r4-like"/>
</dbReference>
<evidence type="ECO:0000256" key="1">
    <source>
        <dbReference type="ARBA" id="ARBA00010641"/>
    </source>
</evidence>
<dbReference type="InterPro" id="IPR007627">
    <property type="entry name" value="RNA_pol_sigma70_r2"/>
</dbReference>
<keyword evidence="9" id="KW-1185">Reference proteome</keyword>
<evidence type="ECO:0000313" key="9">
    <source>
        <dbReference type="Proteomes" id="UP000239430"/>
    </source>
</evidence>
<dbReference type="PANTHER" id="PTHR43133">
    <property type="entry name" value="RNA POLYMERASE ECF-TYPE SIGMA FACTO"/>
    <property type="match status" value="1"/>
</dbReference>
<evidence type="ECO:0000313" key="8">
    <source>
        <dbReference type="EMBL" id="PRR69987.1"/>
    </source>
</evidence>
<dbReference type="Pfam" id="PF04542">
    <property type="entry name" value="Sigma70_r2"/>
    <property type="match status" value="1"/>
</dbReference>
<protein>
    <submittedName>
        <fullName evidence="8">ECF RNA polymerase sigma factor SigW</fullName>
    </submittedName>
</protein>
<evidence type="ECO:0000259" key="7">
    <source>
        <dbReference type="Pfam" id="PF08281"/>
    </source>
</evidence>
<keyword evidence="5" id="KW-0804">Transcription</keyword>
<evidence type="ECO:0000256" key="3">
    <source>
        <dbReference type="ARBA" id="ARBA00023082"/>
    </source>
</evidence>
<dbReference type="InterPro" id="IPR039425">
    <property type="entry name" value="RNA_pol_sigma-70-like"/>
</dbReference>
<dbReference type="SUPFAM" id="SSF88659">
    <property type="entry name" value="Sigma3 and sigma4 domains of RNA polymerase sigma factors"/>
    <property type="match status" value="1"/>
</dbReference>
<evidence type="ECO:0000256" key="2">
    <source>
        <dbReference type="ARBA" id="ARBA00023015"/>
    </source>
</evidence>
<comment type="similarity">
    <text evidence="1">Belongs to the sigma-70 factor family. ECF subfamily.</text>
</comment>
<evidence type="ECO:0000259" key="6">
    <source>
        <dbReference type="Pfam" id="PF04542"/>
    </source>
</evidence>
<dbReference type="GO" id="GO:0003677">
    <property type="term" value="F:DNA binding"/>
    <property type="evidence" value="ECO:0007669"/>
    <property type="project" value="UniProtKB-KW"/>
</dbReference>
<name>A0A9X7P522_9FIRM</name>
<accession>A0A9X7P522</accession>
<reference evidence="8 9" key="1">
    <citation type="submission" date="2018-03" db="EMBL/GenBank/DDBJ databases">
        <title>Genome sequence of Moorella stamsii DSM 26217.</title>
        <authorList>
            <person name="Poehlein A."/>
            <person name="Daniel R."/>
        </authorList>
    </citation>
    <scope>NUCLEOTIDE SEQUENCE [LARGE SCALE GENOMIC DNA]</scope>
    <source>
        <strain evidence="9">DSM 26217</strain>
    </source>
</reference>
<feature type="domain" description="RNA polymerase sigma factor 70 region 4 type 2" evidence="7">
    <location>
        <begin position="129"/>
        <end position="181"/>
    </location>
</feature>
<dbReference type="InterPro" id="IPR013325">
    <property type="entry name" value="RNA_pol_sigma_r2"/>
</dbReference>
<dbReference type="GO" id="GO:0006352">
    <property type="term" value="P:DNA-templated transcription initiation"/>
    <property type="evidence" value="ECO:0007669"/>
    <property type="project" value="InterPro"/>
</dbReference>
<dbReference type="EMBL" id="PVXL01000067">
    <property type="protein sequence ID" value="PRR69987.1"/>
    <property type="molecule type" value="Genomic_DNA"/>
</dbReference>